<dbReference type="Gene3D" id="2.20.25.10">
    <property type="match status" value="1"/>
</dbReference>
<dbReference type="InterPro" id="IPR005651">
    <property type="entry name" value="Trm112-like"/>
</dbReference>
<dbReference type="PANTHER" id="PTHR43591:SF24">
    <property type="entry name" value="2-METHOXY-6-POLYPRENYL-1,4-BENZOQUINOL METHYLASE, MITOCHONDRIAL"/>
    <property type="match status" value="1"/>
</dbReference>
<dbReference type="Pfam" id="PF03966">
    <property type="entry name" value="Trm112p"/>
    <property type="match status" value="1"/>
</dbReference>
<dbReference type="Proteomes" id="UP000660680">
    <property type="component" value="Unassembled WGS sequence"/>
</dbReference>
<dbReference type="InterPro" id="IPR013216">
    <property type="entry name" value="Methyltransf_11"/>
</dbReference>
<reference evidence="2" key="1">
    <citation type="journal article" date="2014" name="Int. J. Syst. Evol. Microbiol.">
        <title>Complete genome sequence of Corynebacterium casei LMG S-19264T (=DSM 44701T), isolated from a smear-ripened cheese.</title>
        <authorList>
            <consortium name="US DOE Joint Genome Institute (JGI-PGF)"/>
            <person name="Walter F."/>
            <person name="Albersmeier A."/>
            <person name="Kalinowski J."/>
            <person name="Ruckert C."/>
        </authorList>
    </citation>
    <scope>NUCLEOTIDE SEQUENCE</scope>
    <source>
        <strain evidence="2">JCM 3276</strain>
    </source>
</reference>
<comment type="caution">
    <text evidence="2">The sequence shown here is derived from an EMBL/GenBank/DDBJ whole genome shotgun (WGS) entry which is preliminary data.</text>
</comment>
<accession>A0A918GNS4</accession>
<proteinExistence type="predicted"/>
<evidence type="ECO:0000313" key="3">
    <source>
        <dbReference type="Proteomes" id="UP000660680"/>
    </source>
</evidence>
<protein>
    <recommendedName>
        <fullName evidence="1">Methyltransferase type 11 domain-containing protein</fullName>
    </recommendedName>
</protein>
<name>A0A918GNS4_9PSEU</name>
<dbReference type="SUPFAM" id="SSF53335">
    <property type="entry name" value="S-adenosyl-L-methionine-dependent methyltransferases"/>
    <property type="match status" value="1"/>
</dbReference>
<dbReference type="AlphaFoldDB" id="A0A918GNS4"/>
<dbReference type="CDD" id="cd02440">
    <property type="entry name" value="AdoMet_MTases"/>
    <property type="match status" value="1"/>
</dbReference>
<dbReference type="GO" id="GO:0008757">
    <property type="term" value="F:S-adenosylmethionine-dependent methyltransferase activity"/>
    <property type="evidence" value="ECO:0007669"/>
    <property type="project" value="InterPro"/>
</dbReference>
<evidence type="ECO:0000313" key="2">
    <source>
        <dbReference type="EMBL" id="GGS49456.1"/>
    </source>
</evidence>
<dbReference type="RefSeq" id="WP_189213286.1">
    <property type="nucleotide sequence ID" value="NZ_BMRB01000005.1"/>
</dbReference>
<feature type="domain" description="Methyltransferase type 11" evidence="1">
    <location>
        <begin position="101"/>
        <end position="196"/>
    </location>
</feature>
<dbReference type="Pfam" id="PF08241">
    <property type="entry name" value="Methyltransf_11"/>
    <property type="match status" value="1"/>
</dbReference>
<dbReference type="SUPFAM" id="SSF158997">
    <property type="entry name" value="Trm112p-like"/>
    <property type="match status" value="1"/>
</dbReference>
<gene>
    <name evidence="2" type="ORF">GCM10010171_50730</name>
</gene>
<organism evidence="2 3">
    <name type="scientific">Actinokineospora fastidiosa</name>
    <dbReference type="NCBI Taxonomy" id="1816"/>
    <lineage>
        <taxon>Bacteria</taxon>
        <taxon>Bacillati</taxon>
        <taxon>Actinomycetota</taxon>
        <taxon>Actinomycetes</taxon>
        <taxon>Pseudonocardiales</taxon>
        <taxon>Pseudonocardiaceae</taxon>
        <taxon>Actinokineospora</taxon>
    </lineage>
</organism>
<keyword evidence="3" id="KW-1185">Reference proteome</keyword>
<evidence type="ECO:0000259" key="1">
    <source>
        <dbReference type="Pfam" id="PF08241"/>
    </source>
</evidence>
<dbReference type="EMBL" id="BMRB01000005">
    <property type="protein sequence ID" value="GGS49456.1"/>
    <property type="molecule type" value="Genomic_DNA"/>
</dbReference>
<sequence length="322" mass="35366">MRESTLALLACPACHGGLEAADGLVCKECDVVYPVEDGVVRFAADEARASHAAASFGFEWQTFHDGGFESDTVFGRTIEEDLAQFDTVFDVWDSLAGKVIVDAGCGSGKLTAAIARRHPEATVVAVDLNPAIAEVRKAAADLPNLHVVQASVFALPFPEGSVDLLWCNGVIHHTGDTRGAFASLAKAVRPGGELFVWVYQRKLSPLVLVRDLLRPFGLHSWRHSTVYRLSRLLSLPTLAAVRVLNAVAALPGVRALVARSTHGRILTRRRHYAELALTWFDVLSPRYRDTYTAAEIKSWFTASGYDVLREYWWPVGITGRRR</sequence>
<dbReference type="Gene3D" id="3.40.50.150">
    <property type="entry name" value="Vaccinia Virus protein VP39"/>
    <property type="match status" value="1"/>
</dbReference>
<reference evidence="2" key="2">
    <citation type="submission" date="2020-09" db="EMBL/GenBank/DDBJ databases">
        <authorList>
            <person name="Sun Q."/>
            <person name="Ohkuma M."/>
        </authorList>
    </citation>
    <scope>NUCLEOTIDE SEQUENCE</scope>
    <source>
        <strain evidence="2">JCM 3276</strain>
    </source>
</reference>
<dbReference type="PANTHER" id="PTHR43591">
    <property type="entry name" value="METHYLTRANSFERASE"/>
    <property type="match status" value="1"/>
</dbReference>
<dbReference type="InterPro" id="IPR029063">
    <property type="entry name" value="SAM-dependent_MTases_sf"/>
</dbReference>